<proteinExistence type="predicted"/>
<keyword evidence="2" id="KW-1185">Reference proteome</keyword>
<gene>
    <name evidence="1" type="ORF">M9Y10_036642</name>
</gene>
<reference evidence="1 2" key="1">
    <citation type="submission" date="2024-04" db="EMBL/GenBank/DDBJ databases">
        <title>Tritrichomonas musculus Genome.</title>
        <authorList>
            <person name="Alves-Ferreira E."/>
            <person name="Grigg M."/>
            <person name="Lorenzi H."/>
            <person name="Galac M."/>
        </authorList>
    </citation>
    <scope>NUCLEOTIDE SEQUENCE [LARGE SCALE GENOMIC DNA]</scope>
    <source>
        <strain evidence="1 2">EAF2021</strain>
    </source>
</reference>
<dbReference type="Gene3D" id="2.60.120.260">
    <property type="entry name" value="Galactose-binding domain-like"/>
    <property type="match status" value="2"/>
</dbReference>
<sequence length="1039" mass="122017">MESDEDGNRWFPFSNLQYETSDKNEFDLSYLNKNQSSKIIIKEGHFVNEQTGERIRFFGTNVCFADAFPAKRDAPILAKRMAQLGINLVRFHHMDHHDIWQDNTNTILDPTKLDLLHYFLFCLHENGIYANINLHVSREYPEEEFTTELKSIFKLGKCLDRFYPPFIRDQIQYSINLLNSYNKYLQCKMAEDPMILNLELNNENTMFQLIQNDSYLESIKGTVFEKELEKQWNQFLLKKYKNKTENIENEWNKNETQIDRSTNLLKELQIGHQQDKNSIFKINKKEDPIEISIDQKPEFFWSNQIHFHHFPLEANMSYTIEFEAKATPKNNEQNALFVTVSFQECKVPYKCYAKKSQNVKLTSEFKKYSVAVDTIETTETKDKTSWIICKLVISPNLGDYTFKDVKAFRGKELFHIQKRISEKVEPVKKINNLLRTLKTGHQGDKNTKIEINKKEELWHFSINQKPQFDWSNQIHFNDFPIEANTSYVVEFEAKALPKPEERKDLFVSVNFQECKEPYKCYAVKGQSVNLTTEYKKYSVVIKSIETTETKDKTSSITCKLILSPHLGDYSFKNIVAYREKNPFLIEAMKPKYENNEIQVPYSSLNFPQYAHRDFRLFIQETETNTQKKLADFIRSSFPESNFLIVDSQASYGNILSYEREYEYSDFLDNHQYWQHPWFDEGFSWNRSHYSIQNTPMFSECKNFGTFKSLKMLKPFDKPYTISEYNHPFPNDHLHEKFPMFGSWAAFHDWDAIYQFSFDEGSREINFINGYFSMSTNPIDFAFAPFIALSFRKSYVSTSKDFVHVKIPKSHIQKLNEKETVSVSKCLSDSFHAGWASTFDIAIIDDPNINDIQYEASINMNVKDKFVTDEIVWDGIYKVFTPKLKTITGFIGNSEKSIVNDLELLNIQLKLNENLKESATVGIVSLDDKNLLDSQKILMVVAGKVKNKNQKWNKERKSTGRIDQGANWGSGPSYVQYIEFDVVFNITEKNKPDIWTINNVGEKKEKLKIEEFIDDKKEKKWKFSSDHSKPSLSFLIERKV</sequence>
<dbReference type="Gene3D" id="3.20.20.80">
    <property type="entry name" value="Glycosidases"/>
    <property type="match status" value="1"/>
</dbReference>
<accession>A0ABR2GTF2</accession>
<evidence type="ECO:0000313" key="2">
    <source>
        <dbReference type="Proteomes" id="UP001470230"/>
    </source>
</evidence>
<protein>
    <recommendedName>
        <fullName evidence="3">Glycoside hydrolase family 5 domain-containing protein</fullName>
    </recommendedName>
</protein>
<organism evidence="1 2">
    <name type="scientific">Tritrichomonas musculus</name>
    <dbReference type="NCBI Taxonomy" id="1915356"/>
    <lineage>
        <taxon>Eukaryota</taxon>
        <taxon>Metamonada</taxon>
        <taxon>Parabasalia</taxon>
        <taxon>Tritrichomonadida</taxon>
        <taxon>Tritrichomonadidae</taxon>
        <taxon>Tritrichomonas</taxon>
    </lineage>
</organism>
<dbReference type="SUPFAM" id="SSF49785">
    <property type="entry name" value="Galactose-binding domain-like"/>
    <property type="match status" value="2"/>
</dbReference>
<evidence type="ECO:0008006" key="3">
    <source>
        <dbReference type="Google" id="ProtNLM"/>
    </source>
</evidence>
<evidence type="ECO:0000313" key="1">
    <source>
        <dbReference type="EMBL" id="KAK8837214.1"/>
    </source>
</evidence>
<dbReference type="Proteomes" id="UP001470230">
    <property type="component" value="Unassembled WGS sequence"/>
</dbReference>
<dbReference type="InterPro" id="IPR008979">
    <property type="entry name" value="Galactose-bd-like_sf"/>
</dbReference>
<name>A0ABR2GTF2_9EUKA</name>
<dbReference type="SUPFAM" id="SSF51445">
    <property type="entry name" value="(Trans)glycosidases"/>
    <property type="match status" value="1"/>
</dbReference>
<comment type="caution">
    <text evidence="1">The sequence shown here is derived from an EMBL/GenBank/DDBJ whole genome shotgun (WGS) entry which is preliminary data.</text>
</comment>
<dbReference type="InterPro" id="IPR017853">
    <property type="entry name" value="GH"/>
</dbReference>
<dbReference type="EMBL" id="JAPFFF010000060">
    <property type="protein sequence ID" value="KAK8837214.1"/>
    <property type="molecule type" value="Genomic_DNA"/>
</dbReference>